<accession>A0A7E4VGG9</accession>
<reference evidence="3" key="2">
    <citation type="submission" date="2020-10" db="UniProtKB">
        <authorList>
            <consortium name="WormBaseParasite"/>
        </authorList>
    </citation>
    <scope>IDENTIFICATION</scope>
</reference>
<keyword evidence="1" id="KW-0812">Transmembrane</keyword>
<keyword evidence="1" id="KW-0472">Membrane</keyword>
<name>A0A7E4VGG9_PANRE</name>
<evidence type="ECO:0000313" key="3">
    <source>
        <dbReference type="WBParaSite" id="Pan_g20092.t1"/>
    </source>
</evidence>
<proteinExistence type="predicted"/>
<dbReference type="Proteomes" id="UP000492821">
    <property type="component" value="Unassembled WGS sequence"/>
</dbReference>
<protein>
    <submittedName>
        <fullName evidence="3">7TM GPCR serpentine receptor class x (Srx) domain-containing protein</fullName>
    </submittedName>
</protein>
<sequence length="71" mass="8430">MLTTYMIIASFTNQLRITPVNYFVMDSFYFAVPWLFLYTQNDARTAVQKILIQIIETKKNKVFFVVANNQR</sequence>
<organism evidence="2 3">
    <name type="scientific">Panagrellus redivivus</name>
    <name type="common">Microworm</name>
    <dbReference type="NCBI Taxonomy" id="6233"/>
    <lineage>
        <taxon>Eukaryota</taxon>
        <taxon>Metazoa</taxon>
        <taxon>Ecdysozoa</taxon>
        <taxon>Nematoda</taxon>
        <taxon>Chromadorea</taxon>
        <taxon>Rhabditida</taxon>
        <taxon>Tylenchina</taxon>
        <taxon>Panagrolaimomorpha</taxon>
        <taxon>Panagrolaimoidea</taxon>
        <taxon>Panagrolaimidae</taxon>
        <taxon>Panagrellus</taxon>
    </lineage>
</organism>
<dbReference type="WBParaSite" id="Pan_g20092.t1">
    <property type="protein sequence ID" value="Pan_g20092.t1"/>
    <property type="gene ID" value="Pan_g20092"/>
</dbReference>
<feature type="transmembrane region" description="Helical" evidence="1">
    <location>
        <begin position="20"/>
        <end position="39"/>
    </location>
</feature>
<keyword evidence="2" id="KW-1185">Reference proteome</keyword>
<evidence type="ECO:0000256" key="1">
    <source>
        <dbReference type="SAM" id="Phobius"/>
    </source>
</evidence>
<evidence type="ECO:0000313" key="2">
    <source>
        <dbReference type="Proteomes" id="UP000492821"/>
    </source>
</evidence>
<keyword evidence="1" id="KW-1133">Transmembrane helix</keyword>
<reference evidence="2" key="1">
    <citation type="journal article" date="2013" name="Genetics">
        <title>The draft genome and transcriptome of Panagrellus redivivus are shaped by the harsh demands of a free-living lifestyle.</title>
        <authorList>
            <person name="Srinivasan J."/>
            <person name="Dillman A.R."/>
            <person name="Macchietto M.G."/>
            <person name="Heikkinen L."/>
            <person name="Lakso M."/>
            <person name="Fracchia K.M."/>
            <person name="Antoshechkin I."/>
            <person name="Mortazavi A."/>
            <person name="Wong G."/>
            <person name="Sternberg P.W."/>
        </authorList>
    </citation>
    <scope>NUCLEOTIDE SEQUENCE [LARGE SCALE GENOMIC DNA]</scope>
    <source>
        <strain evidence="2">MT8872</strain>
    </source>
</reference>
<dbReference type="AlphaFoldDB" id="A0A7E4VGG9"/>